<gene>
    <name evidence="3" type="ORF">INT47_004512</name>
</gene>
<sequence>MGNEQSTSYESSTMSSEKPASYTTRSTTTSNSSSTRKPQPFVGSFFDSHLAPAVPHQQAKKPNRPAGHVNFFEVAAVSPQPTKSIKSSPSNSSSSSLKNGKQSYPSTLNSGRHLSKKSISQVTTTSSGNSSVGSNEIESKLSSISDYIYIHGRKYWKAHGSQKFILPCDDEENERLMTMHYILKSKFGGNFLSPIRQVLSSEMNRSKVLEIGCGAGTWILEMASEFPNTEFVGLDDCPLFPASMKPRNARFKLQNVLKGLPFKDGEFDFIYMRLMMIYFTPEELTKLLREISRVLKPGGYFEVLDTNYTIRNAGPISKKLVNSELKNILQLSTATYESNTNHPIFTCLMLAPQQPSNSPEGHFIDIQQERAVLPLGDWGGGQIEELHVANFKNLLRSIQSTDEALSPLSKHSVDSILDECNYYKSYLDWFSCYARKPFNDDQLEQSTLDSIYEFVDGFVDF</sequence>
<dbReference type="InterPro" id="IPR029063">
    <property type="entry name" value="SAM-dependent_MTases_sf"/>
</dbReference>
<feature type="compositionally biased region" description="Low complexity" evidence="1">
    <location>
        <begin position="83"/>
        <end position="103"/>
    </location>
</feature>
<dbReference type="SUPFAM" id="SSF53335">
    <property type="entry name" value="S-adenosyl-L-methionine-dependent methyltransferases"/>
    <property type="match status" value="1"/>
</dbReference>
<evidence type="ECO:0000256" key="1">
    <source>
        <dbReference type="SAM" id="MobiDB-lite"/>
    </source>
</evidence>
<dbReference type="PANTHER" id="PTHR43591">
    <property type="entry name" value="METHYLTRANSFERASE"/>
    <property type="match status" value="1"/>
</dbReference>
<dbReference type="Pfam" id="PF13649">
    <property type="entry name" value="Methyltransf_25"/>
    <property type="match status" value="1"/>
</dbReference>
<dbReference type="AlphaFoldDB" id="A0A8H7RIL8"/>
<reference evidence="3" key="1">
    <citation type="submission" date="2020-12" db="EMBL/GenBank/DDBJ databases">
        <title>Metabolic potential, ecology and presence of endohyphal bacteria is reflected in genomic diversity of Mucoromycotina.</title>
        <authorList>
            <person name="Muszewska A."/>
            <person name="Okrasinska A."/>
            <person name="Steczkiewicz K."/>
            <person name="Drgas O."/>
            <person name="Orlowska M."/>
            <person name="Perlinska-Lenart U."/>
            <person name="Aleksandrzak-Piekarczyk T."/>
            <person name="Szatraj K."/>
            <person name="Zielenkiewicz U."/>
            <person name="Pilsyk S."/>
            <person name="Malc E."/>
            <person name="Mieczkowski P."/>
            <person name="Kruszewska J.S."/>
            <person name="Biernat P."/>
            <person name="Pawlowska J."/>
        </authorList>
    </citation>
    <scope>NUCLEOTIDE SEQUENCE</scope>
    <source>
        <strain evidence="3">WA0000017839</strain>
    </source>
</reference>
<dbReference type="InterPro" id="IPR041698">
    <property type="entry name" value="Methyltransf_25"/>
</dbReference>
<comment type="caution">
    <text evidence="3">The sequence shown here is derived from an EMBL/GenBank/DDBJ whole genome shotgun (WGS) entry which is preliminary data.</text>
</comment>
<feature type="compositionally biased region" description="Polar residues" evidence="1">
    <location>
        <begin position="104"/>
        <end position="121"/>
    </location>
</feature>
<name>A0A8H7RIL8_9FUNG</name>
<feature type="region of interest" description="Disordered" evidence="1">
    <location>
        <begin position="1"/>
        <end position="65"/>
    </location>
</feature>
<proteinExistence type="predicted"/>
<dbReference type="EMBL" id="JAEPRD010000007">
    <property type="protein sequence ID" value="KAG2211826.1"/>
    <property type="molecule type" value="Genomic_DNA"/>
</dbReference>
<accession>A0A8H7RIL8</accession>
<organism evidence="3 4">
    <name type="scientific">Mucor saturninus</name>
    <dbReference type="NCBI Taxonomy" id="64648"/>
    <lineage>
        <taxon>Eukaryota</taxon>
        <taxon>Fungi</taxon>
        <taxon>Fungi incertae sedis</taxon>
        <taxon>Mucoromycota</taxon>
        <taxon>Mucoromycotina</taxon>
        <taxon>Mucoromycetes</taxon>
        <taxon>Mucorales</taxon>
        <taxon>Mucorineae</taxon>
        <taxon>Mucoraceae</taxon>
        <taxon>Mucor</taxon>
    </lineage>
</organism>
<evidence type="ECO:0000313" key="3">
    <source>
        <dbReference type="EMBL" id="KAG2211826.1"/>
    </source>
</evidence>
<dbReference type="Proteomes" id="UP000603453">
    <property type="component" value="Unassembled WGS sequence"/>
</dbReference>
<evidence type="ECO:0000259" key="2">
    <source>
        <dbReference type="Pfam" id="PF13649"/>
    </source>
</evidence>
<keyword evidence="4" id="KW-1185">Reference proteome</keyword>
<dbReference type="OrthoDB" id="2013972at2759"/>
<protein>
    <recommendedName>
        <fullName evidence="2">Methyltransferase domain-containing protein</fullName>
    </recommendedName>
</protein>
<evidence type="ECO:0000313" key="4">
    <source>
        <dbReference type="Proteomes" id="UP000603453"/>
    </source>
</evidence>
<feature type="compositionally biased region" description="Low complexity" evidence="1">
    <location>
        <begin position="122"/>
        <end position="135"/>
    </location>
</feature>
<feature type="region of interest" description="Disordered" evidence="1">
    <location>
        <begin position="79"/>
        <end position="135"/>
    </location>
</feature>
<dbReference type="CDD" id="cd02440">
    <property type="entry name" value="AdoMet_MTases"/>
    <property type="match status" value="1"/>
</dbReference>
<feature type="compositionally biased region" description="Low complexity" evidence="1">
    <location>
        <begin position="1"/>
        <end position="35"/>
    </location>
</feature>
<feature type="domain" description="Methyltransferase" evidence="2">
    <location>
        <begin position="208"/>
        <end position="299"/>
    </location>
</feature>
<dbReference type="Gene3D" id="3.40.50.150">
    <property type="entry name" value="Vaccinia Virus protein VP39"/>
    <property type="match status" value="1"/>
</dbReference>